<comment type="caution">
    <text evidence="2">The sequence shown here is derived from an EMBL/GenBank/DDBJ whole genome shotgun (WGS) entry which is preliminary data.</text>
</comment>
<dbReference type="Proteomes" id="UP000706333">
    <property type="component" value="Unassembled WGS sequence"/>
</dbReference>
<dbReference type="Gene3D" id="2.30.40.10">
    <property type="entry name" value="Urease, subunit C, domain 1"/>
    <property type="match status" value="1"/>
</dbReference>
<feature type="domain" description="Amidohydrolase 3" evidence="1">
    <location>
        <begin position="36"/>
        <end position="535"/>
    </location>
</feature>
<reference evidence="2" key="2">
    <citation type="journal article" date="2020" name="Microorganisms">
        <title>Osmotic Adaptation and Compatible Solute Biosynthesis of Phototrophic Bacteria as Revealed from Genome Analyses.</title>
        <authorList>
            <person name="Imhoff J.F."/>
            <person name="Rahn T."/>
            <person name="Kunzel S."/>
            <person name="Keller A."/>
            <person name="Neulinger S.C."/>
        </authorList>
    </citation>
    <scope>NUCLEOTIDE SEQUENCE</scope>
    <source>
        <strain evidence="2">LMG 28126</strain>
    </source>
</reference>
<dbReference type="CDD" id="cd01300">
    <property type="entry name" value="YtcJ_like"/>
    <property type="match status" value="1"/>
</dbReference>
<proteinExistence type="predicted"/>
<name>A0A934THU3_9RHOB</name>
<reference evidence="2" key="1">
    <citation type="submission" date="2017-05" db="EMBL/GenBank/DDBJ databases">
        <authorList>
            <person name="Imhoff J.F."/>
            <person name="Rahn T."/>
            <person name="Kuenzel S."/>
            <person name="Neulinger S.C."/>
        </authorList>
    </citation>
    <scope>NUCLEOTIDE SEQUENCE</scope>
    <source>
        <strain evidence="2">LMG 28126</strain>
    </source>
</reference>
<accession>A0A934THU3</accession>
<evidence type="ECO:0000313" key="2">
    <source>
        <dbReference type="EMBL" id="MBK5925973.1"/>
    </source>
</evidence>
<organism evidence="2 3">
    <name type="scientific">Rhodobaculum claviforme</name>
    <dbReference type="NCBI Taxonomy" id="1549854"/>
    <lineage>
        <taxon>Bacteria</taxon>
        <taxon>Pseudomonadati</taxon>
        <taxon>Pseudomonadota</taxon>
        <taxon>Alphaproteobacteria</taxon>
        <taxon>Rhodobacterales</taxon>
        <taxon>Paracoccaceae</taxon>
        <taxon>Rhodobaculum</taxon>
    </lineage>
</organism>
<dbReference type="PANTHER" id="PTHR22642:SF2">
    <property type="entry name" value="PROTEIN LONG AFTER FAR-RED 3"/>
    <property type="match status" value="1"/>
</dbReference>
<dbReference type="PANTHER" id="PTHR22642">
    <property type="entry name" value="IMIDAZOLONEPROPIONASE"/>
    <property type="match status" value="1"/>
</dbReference>
<evidence type="ECO:0000259" key="1">
    <source>
        <dbReference type="Pfam" id="PF07969"/>
    </source>
</evidence>
<dbReference type="GO" id="GO:0016810">
    <property type="term" value="F:hydrolase activity, acting on carbon-nitrogen (but not peptide) bonds"/>
    <property type="evidence" value="ECO:0007669"/>
    <property type="project" value="InterPro"/>
</dbReference>
<gene>
    <name evidence="2" type="ORF">CCR87_01140</name>
</gene>
<dbReference type="AlphaFoldDB" id="A0A934THU3"/>
<keyword evidence="2" id="KW-0378">Hydrolase</keyword>
<dbReference type="InterPro" id="IPR032466">
    <property type="entry name" value="Metal_Hydrolase"/>
</dbReference>
<dbReference type="InterPro" id="IPR013108">
    <property type="entry name" value="Amidohydro_3"/>
</dbReference>
<evidence type="ECO:0000313" key="3">
    <source>
        <dbReference type="Proteomes" id="UP000706333"/>
    </source>
</evidence>
<dbReference type="SUPFAM" id="SSF51556">
    <property type="entry name" value="Metallo-dependent hydrolases"/>
    <property type="match status" value="1"/>
</dbReference>
<dbReference type="SUPFAM" id="SSF51338">
    <property type="entry name" value="Composite domain of metallo-dependent hydrolases"/>
    <property type="match status" value="1"/>
</dbReference>
<dbReference type="Gene3D" id="3.20.20.140">
    <property type="entry name" value="Metal-dependent hydrolases"/>
    <property type="match status" value="1"/>
</dbReference>
<keyword evidence="3" id="KW-1185">Reference proteome</keyword>
<dbReference type="InterPro" id="IPR011059">
    <property type="entry name" value="Metal-dep_hydrolase_composite"/>
</dbReference>
<dbReference type="Pfam" id="PF07969">
    <property type="entry name" value="Amidohydro_3"/>
    <property type="match status" value="1"/>
</dbReference>
<dbReference type="EMBL" id="NHSD01000071">
    <property type="protein sequence ID" value="MBK5925973.1"/>
    <property type="molecule type" value="Genomic_DNA"/>
</dbReference>
<sequence length="538" mass="56505">MDPAHPRAEAVAIADGRILALGSGAGMAALGGPRTEVIDAGGATVLPGFVESHMHLLPGGAELDHLNLLGVSGAQALGAALGAFAAARPDQPLICAQQADYAIMGDRAATRGDLDAILPDRPLLLVAADHHTAWANTAALRAAGILGGRALDPGNDIVMAPDGQAAGELREFQAFGPVLALAGEERVHLGLVDGSEPDPAPGPSGRAHDRRHLARGLAHCARHGITSIVNMDGNRYQLELLAELRAEGALTARVRVPFHLRGERPLAVLEQASAMARDFDDDWLASGFVKMFMDGVIDSGTAVRSDDYPDQPGWRGDALFSAEYFAAACAEADRRGLQIAVHAIGCGAVARTLDGYAAARAANGPRDARHRVEHIELMRRDDIARMVDLGVVASVQPCHVPGALDFPAFPTLDMLGRDRWRDGFLTGTLARAGVPVAFASDWPVADVCPLRCLKAALTRRPFAKDCADERLDLMAALAAYTTGGAYAEHTEGWKGRLAPGFAADIVVLSRDIEATAPEAIDTLSVVRTIAGGRTVWAG</sequence>
<dbReference type="InterPro" id="IPR033932">
    <property type="entry name" value="YtcJ-like"/>
</dbReference>
<dbReference type="Gene3D" id="3.10.310.70">
    <property type="match status" value="1"/>
</dbReference>
<protein>
    <submittedName>
        <fullName evidence="2">Hydrolase</fullName>
    </submittedName>
</protein>